<evidence type="ECO:0000313" key="3">
    <source>
        <dbReference type="EMBL" id="EKC47191.1"/>
    </source>
</evidence>
<dbReference type="EMBL" id="AJWY01013410">
    <property type="protein sequence ID" value="EKC47191.1"/>
    <property type="molecule type" value="Genomic_DNA"/>
</dbReference>
<dbReference type="AlphaFoldDB" id="K1SIP8"/>
<name>K1SIP8_9ZZZZ</name>
<dbReference type="GO" id="GO:0008168">
    <property type="term" value="F:methyltransferase activity"/>
    <property type="evidence" value="ECO:0007669"/>
    <property type="project" value="UniProtKB-KW"/>
</dbReference>
<evidence type="ECO:0000256" key="2">
    <source>
        <dbReference type="ARBA" id="ARBA00022679"/>
    </source>
</evidence>
<accession>K1SIP8</accession>
<reference evidence="3" key="1">
    <citation type="journal article" date="2013" name="Environ. Microbiol.">
        <title>Microbiota from the distal guts of lean and obese adolescents exhibit partial functional redundancy besides clear differences in community structure.</title>
        <authorList>
            <person name="Ferrer M."/>
            <person name="Ruiz A."/>
            <person name="Lanza F."/>
            <person name="Haange S.B."/>
            <person name="Oberbach A."/>
            <person name="Till H."/>
            <person name="Bargiela R."/>
            <person name="Campoy C."/>
            <person name="Segura M.T."/>
            <person name="Richter M."/>
            <person name="von Bergen M."/>
            <person name="Seifert J."/>
            <person name="Suarez A."/>
        </authorList>
    </citation>
    <scope>NUCLEOTIDE SEQUENCE</scope>
</reference>
<dbReference type="Pfam" id="PF00145">
    <property type="entry name" value="DNA_methylase"/>
    <property type="match status" value="1"/>
</dbReference>
<keyword evidence="2 3" id="KW-0808">Transferase</keyword>
<dbReference type="InterPro" id="IPR001525">
    <property type="entry name" value="C5_MeTfrase"/>
</dbReference>
<gene>
    <name evidence="3" type="ORF">LEA_19504</name>
</gene>
<dbReference type="GO" id="GO:0032259">
    <property type="term" value="P:methylation"/>
    <property type="evidence" value="ECO:0007669"/>
    <property type="project" value="UniProtKB-KW"/>
</dbReference>
<proteinExistence type="predicted"/>
<evidence type="ECO:0000256" key="1">
    <source>
        <dbReference type="ARBA" id="ARBA00022603"/>
    </source>
</evidence>
<protein>
    <submittedName>
        <fullName evidence="3">DNA (Cytosine-5-)-methyltransferase</fullName>
    </submittedName>
</protein>
<sequence length="95" mass="10707">MKGFVSAYKRMNWDEPASTLTQNFQYACSDNKVHPSQTRVLSLWEAIIIQTIADYPFSFSIDGKQVKDGLIRDTIGESVPPKMIDLVVKQIIANS</sequence>
<dbReference type="InterPro" id="IPR029063">
    <property type="entry name" value="SAM-dependent_MTases_sf"/>
</dbReference>
<keyword evidence="1 3" id="KW-0489">Methyltransferase</keyword>
<comment type="caution">
    <text evidence="3">The sequence shown here is derived from an EMBL/GenBank/DDBJ whole genome shotgun (WGS) entry which is preliminary data.</text>
</comment>
<organism evidence="3">
    <name type="scientific">human gut metagenome</name>
    <dbReference type="NCBI Taxonomy" id="408170"/>
    <lineage>
        <taxon>unclassified sequences</taxon>
        <taxon>metagenomes</taxon>
        <taxon>organismal metagenomes</taxon>
    </lineage>
</organism>
<dbReference type="Gene3D" id="3.90.120.10">
    <property type="entry name" value="DNA Methylase, subunit A, domain 2"/>
    <property type="match status" value="1"/>
</dbReference>
<dbReference type="SUPFAM" id="SSF53335">
    <property type="entry name" value="S-adenosyl-L-methionine-dependent methyltransferases"/>
    <property type="match status" value="1"/>
</dbReference>